<evidence type="ECO:0000313" key="2">
    <source>
        <dbReference type="EMBL" id="KAA6337097.1"/>
    </source>
</evidence>
<evidence type="ECO:0008006" key="3">
    <source>
        <dbReference type="Google" id="ProtNLM"/>
    </source>
</evidence>
<dbReference type="InterPro" id="IPR011010">
    <property type="entry name" value="DNA_brk_join_enz"/>
</dbReference>
<comment type="caution">
    <text evidence="2">The sequence shown here is derived from an EMBL/GenBank/DDBJ whole genome shotgun (WGS) entry which is preliminary data.</text>
</comment>
<protein>
    <recommendedName>
        <fullName evidence="3">Phage integrase SAM-like domain-containing protein</fullName>
    </recommendedName>
</protein>
<dbReference type="InterPro" id="IPR013762">
    <property type="entry name" value="Integrase-like_cat_sf"/>
</dbReference>
<dbReference type="GO" id="GO:0006310">
    <property type="term" value="P:DNA recombination"/>
    <property type="evidence" value="ECO:0007669"/>
    <property type="project" value="UniProtKB-KW"/>
</dbReference>
<evidence type="ECO:0000256" key="1">
    <source>
        <dbReference type="ARBA" id="ARBA00023172"/>
    </source>
</evidence>
<sequence length="118" mass="14021">MYLVKKYIKKNGKLDFGYKFTYENFRSYLDSCIKKMAQRLNIKSKMSYYSARKTFSQFAFDLGVRIEIIEYCIGQSMKENRPIYSYVHTNQKQADMAIRKVIDYTNDPAKFNMDVIVA</sequence>
<accession>A0A5J4RSW4</accession>
<gene>
    <name evidence="2" type="ORF">EZS27_014779</name>
</gene>
<dbReference type="EMBL" id="SNRY01000730">
    <property type="protein sequence ID" value="KAA6337097.1"/>
    <property type="molecule type" value="Genomic_DNA"/>
</dbReference>
<dbReference type="AlphaFoldDB" id="A0A5J4RSW4"/>
<dbReference type="SUPFAM" id="SSF56349">
    <property type="entry name" value="DNA breaking-rejoining enzymes"/>
    <property type="match status" value="1"/>
</dbReference>
<dbReference type="GO" id="GO:0015074">
    <property type="term" value="P:DNA integration"/>
    <property type="evidence" value="ECO:0007669"/>
    <property type="project" value="InterPro"/>
</dbReference>
<keyword evidence="1" id="KW-0233">DNA recombination</keyword>
<organism evidence="2">
    <name type="scientific">termite gut metagenome</name>
    <dbReference type="NCBI Taxonomy" id="433724"/>
    <lineage>
        <taxon>unclassified sequences</taxon>
        <taxon>metagenomes</taxon>
        <taxon>organismal metagenomes</taxon>
    </lineage>
</organism>
<dbReference type="GO" id="GO:0003677">
    <property type="term" value="F:DNA binding"/>
    <property type="evidence" value="ECO:0007669"/>
    <property type="project" value="InterPro"/>
</dbReference>
<reference evidence="2" key="1">
    <citation type="submission" date="2019-03" db="EMBL/GenBank/DDBJ databases">
        <title>Single cell metagenomics reveals metabolic interactions within the superorganism composed of flagellate Streblomastix strix and complex community of Bacteroidetes bacteria on its surface.</title>
        <authorList>
            <person name="Treitli S.C."/>
            <person name="Kolisko M."/>
            <person name="Husnik F."/>
            <person name="Keeling P."/>
            <person name="Hampl V."/>
        </authorList>
    </citation>
    <scope>NUCLEOTIDE SEQUENCE</scope>
    <source>
        <strain evidence="2">STM</strain>
    </source>
</reference>
<name>A0A5J4RSW4_9ZZZZ</name>
<dbReference type="Gene3D" id="1.10.443.10">
    <property type="entry name" value="Intergrase catalytic core"/>
    <property type="match status" value="1"/>
</dbReference>
<proteinExistence type="predicted"/>